<dbReference type="PANTHER" id="PTHR12080:SF116">
    <property type="entry name" value="SLAM FAMILY MEMBER 5-LIKE"/>
    <property type="match status" value="1"/>
</dbReference>
<organism evidence="7">
    <name type="scientific">Xenopus tropicalis</name>
    <name type="common">Western clawed frog</name>
    <name type="synonym">Silurana tropicalis</name>
    <dbReference type="NCBI Taxonomy" id="8364"/>
    <lineage>
        <taxon>Eukaryota</taxon>
        <taxon>Metazoa</taxon>
        <taxon>Chordata</taxon>
        <taxon>Craniata</taxon>
        <taxon>Vertebrata</taxon>
        <taxon>Euteleostomi</taxon>
        <taxon>Amphibia</taxon>
        <taxon>Batrachia</taxon>
        <taxon>Anura</taxon>
        <taxon>Pipoidea</taxon>
        <taxon>Pipidae</taxon>
        <taxon>Xenopodinae</taxon>
        <taxon>Xenopus</taxon>
        <taxon>Silurana</taxon>
    </lineage>
</organism>
<evidence type="ECO:0000256" key="5">
    <source>
        <dbReference type="SAM" id="Phobius"/>
    </source>
</evidence>
<evidence type="ECO:0000256" key="1">
    <source>
        <dbReference type="ARBA" id="ARBA00004370"/>
    </source>
</evidence>
<keyword evidence="4" id="KW-0325">Glycoprotein</keyword>
<evidence type="ECO:0000256" key="2">
    <source>
        <dbReference type="ARBA" id="ARBA00022729"/>
    </source>
</evidence>
<evidence type="ECO:0000259" key="6">
    <source>
        <dbReference type="PROSITE" id="PS50835"/>
    </source>
</evidence>
<reference evidence="7" key="2">
    <citation type="submission" date="2021-03" db="UniProtKB">
        <authorList>
            <consortium name="Ensembl"/>
        </authorList>
    </citation>
    <scope>IDENTIFICATION</scope>
</reference>
<keyword evidence="3 5" id="KW-0472">Membrane</keyword>
<reference evidence="7" key="1">
    <citation type="journal article" date="2010" name="Science">
        <title>The genome of the Western clawed frog Xenopus tropicalis.</title>
        <authorList>
            <person name="Hellsten U."/>
            <person name="Harland R.M."/>
            <person name="Gilchrist M.J."/>
            <person name="Hendrix D."/>
            <person name="Jurka J."/>
            <person name="Kapitonov V."/>
            <person name="Ovcharenko I."/>
            <person name="Putnam N.H."/>
            <person name="Shu S."/>
            <person name="Taher L."/>
            <person name="Blitz I.L."/>
            <person name="Blumberg B."/>
            <person name="Dichmann D.S."/>
            <person name="Dubchak I."/>
            <person name="Amaya E."/>
            <person name="Detter J.C."/>
            <person name="Fletcher R."/>
            <person name="Gerhard D.S."/>
            <person name="Goodstein D."/>
            <person name="Graves T."/>
            <person name="Grigoriev I.V."/>
            <person name="Grimwood J."/>
            <person name="Kawashima T."/>
            <person name="Lindquist E."/>
            <person name="Lucas S.M."/>
            <person name="Mead P.E."/>
            <person name="Mitros T."/>
            <person name="Ogino H."/>
            <person name="Ohta Y."/>
            <person name="Poliakov A.V."/>
            <person name="Pollet N."/>
            <person name="Robert J."/>
            <person name="Salamov A."/>
            <person name="Sater A.K."/>
            <person name="Schmutz J."/>
            <person name="Terry A."/>
            <person name="Vize P.D."/>
            <person name="Warren W.C."/>
            <person name="Wells D."/>
            <person name="Wills A."/>
            <person name="Wilson R.K."/>
            <person name="Zimmerman L.B."/>
            <person name="Zorn A.M."/>
            <person name="Grainger R."/>
            <person name="Grammer T."/>
            <person name="Khokha M.K."/>
            <person name="Richardson P.M."/>
            <person name="Rokhsar D.S."/>
        </authorList>
    </citation>
    <scope>NUCLEOTIDE SEQUENCE [LARGE SCALE GENOMIC DNA]</scope>
    <source>
        <strain evidence="7">Nigerian</strain>
    </source>
</reference>
<dbReference type="InterPro" id="IPR007110">
    <property type="entry name" value="Ig-like_dom"/>
</dbReference>
<evidence type="ECO:0000313" key="7">
    <source>
        <dbReference type="Ensembl" id="ENSXETP00000119283"/>
    </source>
</evidence>
<comment type="subcellular location">
    <subcellularLocation>
        <location evidence="1">Membrane</location>
    </subcellularLocation>
</comment>
<feature type="domain" description="Ig-like" evidence="6">
    <location>
        <begin position="139"/>
        <end position="219"/>
    </location>
</feature>
<dbReference type="InterPro" id="IPR036179">
    <property type="entry name" value="Ig-like_dom_sf"/>
</dbReference>
<name>A0A803KFU5_XENTR</name>
<protein>
    <recommendedName>
        <fullName evidence="6">Ig-like domain-containing protein</fullName>
    </recommendedName>
</protein>
<feature type="domain" description="Ig-like" evidence="6">
    <location>
        <begin position="342"/>
        <end position="424"/>
    </location>
</feature>
<proteinExistence type="predicted"/>
<dbReference type="Gene3D" id="2.60.40.10">
    <property type="entry name" value="Immunoglobulins"/>
    <property type="match status" value="4"/>
</dbReference>
<dbReference type="InParanoid" id="A0A803KFU5"/>
<sequence length="469" mass="53097">MLPGLTLDMPGKYNADMTYTGIYLYSITGGQDDLLQVHGLLHQSITMSYHQPLELPVRMAIWEIKRGRKIFALAEYNGGQLEIHNEQFMDRLQASDSGASLRISSLRMEDTDVFKVEIILTNLQIQTVYFNLTVHEPVPAPIISAYTGRDSEGRCEFTLNCSVPTNTSLIWFSWMYREGDSGYWHHANGSSISITLQNLAETTEFLCLAQNPADIKNASFHSQQICQNLKSSSRGQDDLLQVDGLLNQSITMSYHQPFQLPVRKAIWEIKRGRKIFALAEYNEGQLEIHNEQFMDRLQASDSGASLRISSLRMEDTDVFKAEIILTNLQIQTVYFNLTVHEPVPAPIISAYTGRDSEGLCEFTLNCSVPTNTSLIWFSWMYREGDSGYRHHANGSSISITLQNLAETTEFLCLAQNPADIKNASFHSQQICQNLKSSSNRTRWIKFSVLFLVVAVLCLVLLLFIKITKH</sequence>
<dbReference type="FunCoup" id="A0A803KFU5">
    <property type="interactions" value="315"/>
</dbReference>
<feature type="transmembrane region" description="Helical" evidence="5">
    <location>
        <begin position="443"/>
        <end position="464"/>
    </location>
</feature>
<dbReference type="InterPro" id="IPR013783">
    <property type="entry name" value="Ig-like_fold"/>
</dbReference>
<dbReference type="GO" id="GO:0016020">
    <property type="term" value="C:membrane"/>
    <property type="evidence" value="ECO:0007669"/>
    <property type="project" value="UniProtKB-SubCell"/>
</dbReference>
<accession>A0A803KFU5</accession>
<evidence type="ECO:0000256" key="4">
    <source>
        <dbReference type="ARBA" id="ARBA00023180"/>
    </source>
</evidence>
<dbReference type="InterPro" id="IPR015631">
    <property type="entry name" value="CD2/SLAM_rcpt"/>
</dbReference>
<dbReference type="PANTHER" id="PTHR12080">
    <property type="entry name" value="SIGNALING LYMPHOCYTIC ACTIVATION MOLECULE"/>
    <property type="match status" value="1"/>
</dbReference>
<dbReference type="GeneTree" id="ENSGT01030000234540"/>
<dbReference type="SUPFAM" id="SSF48726">
    <property type="entry name" value="Immunoglobulin"/>
    <property type="match status" value="2"/>
</dbReference>
<dbReference type="AlphaFoldDB" id="A0A803KFU5"/>
<keyword evidence="5" id="KW-1133">Transmembrane helix</keyword>
<evidence type="ECO:0000256" key="3">
    <source>
        <dbReference type="ARBA" id="ARBA00023136"/>
    </source>
</evidence>
<keyword evidence="5" id="KW-0812">Transmembrane</keyword>
<keyword evidence="2" id="KW-0732">Signal</keyword>
<dbReference type="PROSITE" id="PS50835">
    <property type="entry name" value="IG_LIKE"/>
    <property type="match status" value="2"/>
</dbReference>
<dbReference type="Ensembl" id="ENSXETT00000122210">
    <property type="protein sequence ID" value="ENSXETP00000119283"/>
    <property type="gene ID" value="ENSXETG00000044126"/>
</dbReference>